<gene>
    <name evidence="1" type="ORF">BTN49_1239</name>
</gene>
<organism evidence="1 2">
    <name type="scientific">Candidatus Enterovibrio escicola</name>
    <dbReference type="NCBI Taxonomy" id="1927127"/>
    <lineage>
        <taxon>Bacteria</taxon>
        <taxon>Pseudomonadati</taxon>
        <taxon>Pseudomonadota</taxon>
        <taxon>Gammaproteobacteria</taxon>
        <taxon>Vibrionales</taxon>
        <taxon>Vibrionaceae</taxon>
        <taxon>Enterovibrio</taxon>
    </lineage>
</organism>
<keyword evidence="2" id="KW-1185">Reference proteome</keyword>
<proteinExistence type="predicted"/>
<protein>
    <submittedName>
        <fullName evidence="1">Uncharacterized protein</fullName>
    </submittedName>
</protein>
<dbReference type="EMBL" id="NBYY01000011">
    <property type="protein sequence ID" value="PCS23243.1"/>
    <property type="molecule type" value="Genomic_DNA"/>
</dbReference>
<name>A0A2A5T513_9GAMM</name>
<reference evidence="2" key="1">
    <citation type="submission" date="2017-04" db="EMBL/GenBank/DDBJ databases">
        <title>Genome evolution of the luminous symbionts of deep sea anglerfish.</title>
        <authorList>
            <person name="Hendry T.A."/>
        </authorList>
    </citation>
    <scope>NUCLEOTIDE SEQUENCE [LARGE SCALE GENOMIC DNA]</scope>
</reference>
<dbReference type="Proteomes" id="UP000219020">
    <property type="component" value="Unassembled WGS sequence"/>
</dbReference>
<evidence type="ECO:0000313" key="1">
    <source>
        <dbReference type="EMBL" id="PCS23243.1"/>
    </source>
</evidence>
<comment type="caution">
    <text evidence="1">The sequence shown here is derived from an EMBL/GenBank/DDBJ whole genome shotgun (WGS) entry which is preliminary data.</text>
</comment>
<accession>A0A2A5T513</accession>
<evidence type="ECO:0000313" key="2">
    <source>
        <dbReference type="Proteomes" id="UP000219020"/>
    </source>
</evidence>
<dbReference type="AlphaFoldDB" id="A0A2A5T513"/>
<sequence>MIPINALFTEQNGAFFSGAMPKCNHGKLSYISLFNIYGRLIRNMSKGVYATLLQNLGNTISL</sequence>